<dbReference type="Pfam" id="PF13186">
    <property type="entry name" value="SPASM"/>
    <property type="match status" value="1"/>
</dbReference>
<evidence type="ECO:0000313" key="10">
    <source>
        <dbReference type="EMBL" id="KMQ90778.1"/>
    </source>
</evidence>
<dbReference type="EMBL" id="LBMM01006243">
    <property type="protein sequence ID" value="KMQ90778.1"/>
    <property type="molecule type" value="Genomic_DNA"/>
</dbReference>
<feature type="domain" description="Radical SAM core" evidence="9">
    <location>
        <begin position="4"/>
        <end position="219"/>
    </location>
</feature>
<reference evidence="10 11" key="1">
    <citation type="submission" date="2015-04" db="EMBL/GenBank/DDBJ databases">
        <title>Lasius niger genome sequencing.</title>
        <authorList>
            <person name="Konorov E.A."/>
            <person name="Nikitin M.A."/>
            <person name="Kirill M.V."/>
            <person name="Chang P."/>
        </authorList>
    </citation>
    <scope>NUCLEOTIDE SEQUENCE [LARGE SCALE GENOMIC DNA]</scope>
    <source>
        <tissue evidence="10">Whole</tissue>
    </source>
</reference>
<evidence type="ECO:0000256" key="1">
    <source>
        <dbReference type="ARBA" id="ARBA00001966"/>
    </source>
</evidence>
<dbReference type="Proteomes" id="UP000036403">
    <property type="component" value="Unassembled WGS sequence"/>
</dbReference>
<dbReference type="SFLD" id="SFLDG01386">
    <property type="entry name" value="main_SPASM_domain-containing"/>
    <property type="match status" value="1"/>
</dbReference>
<evidence type="ECO:0000259" key="9">
    <source>
        <dbReference type="PROSITE" id="PS51918"/>
    </source>
</evidence>
<protein>
    <submittedName>
        <fullName evidence="10">Pyrroloquinoline quinone biosynthesis protein</fullName>
    </submittedName>
</protein>
<gene>
    <name evidence="10" type="ORF">RF55_9433</name>
</gene>
<dbReference type="InterPro" id="IPR023885">
    <property type="entry name" value="4Fe4S-binding_SPASM_dom"/>
</dbReference>
<dbReference type="InterPro" id="IPR050377">
    <property type="entry name" value="Radical_SAM_PqqE_MftC-like"/>
</dbReference>
<name>A0A0J7KK06_LASNI</name>
<evidence type="ECO:0000313" key="11">
    <source>
        <dbReference type="Proteomes" id="UP000036403"/>
    </source>
</evidence>
<proteinExistence type="inferred from homology"/>
<dbReference type="InterPro" id="IPR058240">
    <property type="entry name" value="rSAM_sf"/>
</dbReference>
<dbReference type="NCBIfam" id="TIGR04085">
    <property type="entry name" value="rSAM_more_4Fe4S"/>
    <property type="match status" value="1"/>
</dbReference>
<keyword evidence="11" id="KW-1185">Reference proteome</keyword>
<evidence type="ECO:0000256" key="2">
    <source>
        <dbReference type="ARBA" id="ARBA00022485"/>
    </source>
</evidence>
<dbReference type="SFLD" id="SFLDG01067">
    <property type="entry name" value="SPASM/twitch_domain_containing"/>
    <property type="match status" value="1"/>
</dbReference>
<keyword evidence="4" id="KW-0479">Metal-binding</keyword>
<keyword evidence="6" id="KW-0560">Oxidoreductase</keyword>
<dbReference type="SFLD" id="SFLDF00280">
    <property type="entry name" value="coenzyme_PQQ_synthesis_protein"/>
    <property type="match status" value="1"/>
</dbReference>
<dbReference type="OrthoDB" id="8300296at2759"/>
<keyword evidence="8" id="KW-0411">Iron-sulfur</keyword>
<dbReference type="InterPro" id="IPR013785">
    <property type="entry name" value="Aldolase_TIM"/>
</dbReference>
<organism evidence="10 11">
    <name type="scientific">Lasius niger</name>
    <name type="common">Black garden ant</name>
    <dbReference type="NCBI Taxonomy" id="67767"/>
    <lineage>
        <taxon>Eukaryota</taxon>
        <taxon>Metazoa</taxon>
        <taxon>Ecdysozoa</taxon>
        <taxon>Arthropoda</taxon>
        <taxon>Hexapoda</taxon>
        <taxon>Insecta</taxon>
        <taxon>Pterygota</taxon>
        <taxon>Neoptera</taxon>
        <taxon>Endopterygota</taxon>
        <taxon>Hymenoptera</taxon>
        <taxon>Apocrita</taxon>
        <taxon>Aculeata</taxon>
        <taxon>Formicoidea</taxon>
        <taxon>Formicidae</taxon>
        <taxon>Formicinae</taxon>
        <taxon>Lasius</taxon>
        <taxon>Lasius</taxon>
    </lineage>
</organism>
<dbReference type="NCBIfam" id="TIGR02109">
    <property type="entry name" value="PQQ_syn_pqqE"/>
    <property type="match status" value="1"/>
</dbReference>
<dbReference type="InterPro" id="IPR011843">
    <property type="entry name" value="PQQ_synth_PqqE_bac"/>
</dbReference>
<dbReference type="InterPro" id="IPR006638">
    <property type="entry name" value="Elp3/MiaA/NifB-like_rSAM"/>
</dbReference>
<evidence type="ECO:0000256" key="3">
    <source>
        <dbReference type="ARBA" id="ARBA00022691"/>
    </source>
</evidence>
<dbReference type="PANTHER" id="PTHR11228">
    <property type="entry name" value="RADICAL SAM DOMAIN PROTEIN"/>
    <property type="match status" value="1"/>
</dbReference>
<dbReference type="InterPro" id="IPR007197">
    <property type="entry name" value="rSAM"/>
</dbReference>
<keyword evidence="7" id="KW-0408">Iron</keyword>
<dbReference type="Pfam" id="PF04055">
    <property type="entry name" value="Radical_SAM"/>
    <property type="match status" value="1"/>
</dbReference>
<dbReference type="SFLD" id="SFLDS00029">
    <property type="entry name" value="Radical_SAM"/>
    <property type="match status" value="1"/>
</dbReference>
<dbReference type="InterPro" id="IPR017200">
    <property type="entry name" value="PqqE-like"/>
</dbReference>
<dbReference type="PIRSF" id="PIRSF037420">
    <property type="entry name" value="PQQ_syn_pqqE"/>
    <property type="match status" value="1"/>
</dbReference>
<dbReference type="STRING" id="67767.A0A0J7KK06"/>
<dbReference type="PaxDb" id="67767-A0A0J7KK06"/>
<dbReference type="Gene3D" id="3.20.20.70">
    <property type="entry name" value="Aldolase class I"/>
    <property type="match status" value="1"/>
</dbReference>
<keyword evidence="5" id="KW-0884">PQQ biosynthesis</keyword>
<sequence length="361" mass="40624">MAETLRPLSLLAEITHRCPLACAYCANPIALNKQKEEKPTSFWKKIIDQASALDMLHIHFSGGEPLLRPDLEELIQYAHERDLYTNLITSGLPCTRERLEGLYDAGLDHIQLSFQDIEEAGADMLSGVSRTLERKLKTARWIKELGFPLTLNFVLHKGNLSRIPQMLKLSRELEAGRVELANVQYHGWATLNRKHLLPSRQQIEKASKIVLAEREKSPAMVIDWVTPDFYSAYPKPCMGGWARKFLNVTPAGKVLPCHGAEAFKEKVPLPDAEDASLKDIWEDSELFNLYRGTGWMKKPCTDCPRAEIDWGGCRCQALALLGDGDLADPVCRHSSSREIINDLITEANGADASANFRYRKI</sequence>
<evidence type="ECO:0000256" key="8">
    <source>
        <dbReference type="ARBA" id="ARBA00023014"/>
    </source>
</evidence>
<dbReference type="GO" id="GO:0046872">
    <property type="term" value="F:metal ion binding"/>
    <property type="evidence" value="ECO:0007669"/>
    <property type="project" value="UniProtKB-KW"/>
</dbReference>
<keyword evidence="3" id="KW-0949">S-adenosyl-L-methionine</keyword>
<accession>A0A0J7KK06</accession>
<dbReference type="HAMAP" id="MF_00660">
    <property type="entry name" value="PqqE"/>
    <property type="match status" value="1"/>
</dbReference>
<dbReference type="SMART" id="SM00729">
    <property type="entry name" value="Elp3"/>
    <property type="match status" value="1"/>
</dbReference>
<evidence type="ECO:0000256" key="6">
    <source>
        <dbReference type="ARBA" id="ARBA00023002"/>
    </source>
</evidence>
<dbReference type="SUPFAM" id="SSF102114">
    <property type="entry name" value="Radical SAM enzymes"/>
    <property type="match status" value="1"/>
</dbReference>
<comment type="caution">
    <text evidence="10">The sequence shown here is derived from an EMBL/GenBank/DDBJ whole genome shotgun (WGS) entry which is preliminary data.</text>
</comment>
<dbReference type="CDD" id="cd01335">
    <property type="entry name" value="Radical_SAM"/>
    <property type="match status" value="1"/>
</dbReference>
<keyword evidence="2" id="KW-0004">4Fe-4S</keyword>
<dbReference type="PANTHER" id="PTHR11228:SF7">
    <property type="entry name" value="PQQA PEPTIDE CYCLASE"/>
    <property type="match status" value="1"/>
</dbReference>
<evidence type="ECO:0000256" key="7">
    <source>
        <dbReference type="ARBA" id="ARBA00023004"/>
    </source>
</evidence>
<evidence type="ECO:0000256" key="5">
    <source>
        <dbReference type="ARBA" id="ARBA00022905"/>
    </source>
</evidence>
<evidence type="ECO:0000256" key="4">
    <source>
        <dbReference type="ARBA" id="ARBA00022723"/>
    </source>
</evidence>
<dbReference type="GO" id="GO:0051539">
    <property type="term" value="F:4 iron, 4 sulfur cluster binding"/>
    <property type="evidence" value="ECO:0007669"/>
    <property type="project" value="UniProtKB-KW"/>
</dbReference>
<dbReference type="AlphaFoldDB" id="A0A0J7KK06"/>
<dbReference type="GO" id="GO:0016491">
    <property type="term" value="F:oxidoreductase activity"/>
    <property type="evidence" value="ECO:0007669"/>
    <property type="project" value="UniProtKB-KW"/>
</dbReference>
<comment type="cofactor">
    <cofactor evidence="1">
        <name>[4Fe-4S] cluster</name>
        <dbReference type="ChEBI" id="CHEBI:49883"/>
    </cofactor>
</comment>
<dbReference type="PROSITE" id="PS51918">
    <property type="entry name" value="RADICAL_SAM"/>
    <property type="match status" value="1"/>
</dbReference>